<dbReference type="PATRIC" id="fig|1461584.3.peg.2526"/>
<gene>
    <name evidence="3" type="ORF">BN1051_02554</name>
</gene>
<protein>
    <submittedName>
        <fullName evidence="3">Zinc ribbon domain protein</fullName>
    </submittedName>
</protein>
<proteinExistence type="predicted"/>
<evidence type="ECO:0000256" key="1">
    <source>
        <dbReference type="SAM" id="MobiDB-lite"/>
    </source>
</evidence>
<name>A0A078MUR7_9MICC</name>
<dbReference type="Pfam" id="PF09723">
    <property type="entry name" value="Zn_ribbon_8"/>
    <property type="match status" value="1"/>
</dbReference>
<reference evidence="3" key="1">
    <citation type="submission" date="2014-07" db="EMBL/GenBank/DDBJ databases">
        <authorList>
            <person name="Urmite Genomes Urmite Genomes"/>
        </authorList>
    </citation>
    <scope>NUCLEOTIDE SEQUENCE</scope>
    <source>
        <strain evidence="3">11W110_air</strain>
    </source>
</reference>
<evidence type="ECO:0000313" key="3">
    <source>
        <dbReference type="EMBL" id="CEA09187.1"/>
    </source>
</evidence>
<dbReference type="EMBL" id="LN483071">
    <property type="protein sequence ID" value="CEA09187.1"/>
    <property type="molecule type" value="Genomic_DNA"/>
</dbReference>
<sequence length="95" mass="10087">MAVYEYRCPDCTDFDAVFPIGEAADSVPCPTCAGPAGRRISSPFLSRSGSAAYRLIDATKRSADEPAVVSSPGPGTRRPAPVTTNPLHRKLPRPD</sequence>
<evidence type="ECO:0000259" key="2">
    <source>
        <dbReference type="SMART" id="SM00834"/>
    </source>
</evidence>
<feature type="region of interest" description="Disordered" evidence="1">
    <location>
        <begin position="62"/>
        <end position="95"/>
    </location>
</feature>
<accession>A0A078MUR7</accession>
<dbReference type="SMART" id="SM00834">
    <property type="entry name" value="CxxC_CXXC_SSSS"/>
    <property type="match status" value="1"/>
</dbReference>
<feature type="domain" description="Putative regulatory protein FmdB zinc ribbon" evidence="2">
    <location>
        <begin position="1"/>
        <end position="42"/>
    </location>
</feature>
<organism evidence="3">
    <name type="scientific">Arthrobacter saudimassiliensis</name>
    <dbReference type="NCBI Taxonomy" id="1461584"/>
    <lineage>
        <taxon>Bacteria</taxon>
        <taxon>Bacillati</taxon>
        <taxon>Actinomycetota</taxon>
        <taxon>Actinomycetes</taxon>
        <taxon>Micrococcales</taxon>
        <taxon>Micrococcaceae</taxon>
        <taxon>Arthrobacter</taxon>
    </lineage>
</organism>
<dbReference type="AlphaFoldDB" id="A0A078MUR7"/>
<dbReference type="NCBIfam" id="TIGR02605">
    <property type="entry name" value="CxxC_CxxC_SSSS"/>
    <property type="match status" value="1"/>
</dbReference>
<dbReference type="InterPro" id="IPR013429">
    <property type="entry name" value="Regulatory_FmdB_Zinc_ribbon"/>
</dbReference>